<dbReference type="OrthoDB" id="9799365at2"/>
<feature type="chain" id="PRO_5027035816" description="phosphoserine phosphatase" evidence="11">
    <location>
        <begin position="18"/>
        <end position="339"/>
    </location>
</feature>
<proteinExistence type="predicted"/>
<accession>A0A6L3ZJX6</accession>
<evidence type="ECO:0000256" key="3">
    <source>
        <dbReference type="ARBA" id="ARBA00012640"/>
    </source>
</evidence>
<keyword evidence="13" id="KW-1185">Reference proteome</keyword>
<dbReference type="PANTHER" id="PTHR43344:SF2">
    <property type="entry name" value="PHOSPHOSERINE PHOSPHATASE"/>
    <property type="match status" value="1"/>
</dbReference>
<evidence type="ECO:0000256" key="9">
    <source>
        <dbReference type="ARBA" id="ARBA00048138"/>
    </source>
</evidence>
<comment type="catalytic activity">
    <reaction evidence="10">
        <text>O-phospho-D-serine + H2O = D-serine + phosphate</text>
        <dbReference type="Rhea" id="RHEA:24873"/>
        <dbReference type="ChEBI" id="CHEBI:15377"/>
        <dbReference type="ChEBI" id="CHEBI:35247"/>
        <dbReference type="ChEBI" id="CHEBI:43474"/>
        <dbReference type="ChEBI" id="CHEBI:58680"/>
        <dbReference type="EC" id="3.1.3.3"/>
    </reaction>
</comment>
<name>A0A6L3ZJX6_9FLAO</name>
<comment type="cofactor">
    <cofactor evidence="1">
        <name>Mg(2+)</name>
        <dbReference type="ChEBI" id="CHEBI:18420"/>
    </cofactor>
</comment>
<comment type="caution">
    <text evidence="12">The sequence shown here is derived from an EMBL/GenBank/DDBJ whole genome shotgun (WGS) entry which is preliminary data.</text>
</comment>
<evidence type="ECO:0000256" key="2">
    <source>
        <dbReference type="ARBA" id="ARBA00005135"/>
    </source>
</evidence>
<dbReference type="PROSITE" id="PS51257">
    <property type="entry name" value="PROKAR_LIPOPROTEIN"/>
    <property type="match status" value="1"/>
</dbReference>
<dbReference type="GO" id="GO:0036424">
    <property type="term" value="F:L-phosphoserine phosphatase activity"/>
    <property type="evidence" value="ECO:0007669"/>
    <property type="project" value="TreeGrafter"/>
</dbReference>
<comment type="pathway">
    <text evidence="2">Amino-acid biosynthesis; L-serine biosynthesis; L-serine from 3-phospho-D-glycerate: step 3/3.</text>
</comment>
<keyword evidence="5" id="KW-0479">Metal-binding</keyword>
<keyword evidence="6 12" id="KW-0378">Hydrolase</keyword>
<dbReference type="Gene3D" id="3.40.50.1000">
    <property type="entry name" value="HAD superfamily/HAD-like"/>
    <property type="match status" value="1"/>
</dbReference>
<keyword evidence="8" id="KW-0718">Serine biosynthesis</keyword>
<dbReference type="PANTHER" id="PTHR43344">
    <property type="entry name" value="PHOSPHOSERINE PHOSPHATASE"/>
    <property type="match status" value="1"/>
</dbReference>
<dbReference type="Pfam" id="PF12710">
    <property type="entry name" value="HAD"/>
    <property type="match status" value="1"/>
</dbReference>
<dbReference type="GO" id="GO:0000287">
    <property type="term" value="F:magnesium ion binding"/>
    <property type="evidence" value="ECO:0007669"/>
    <property type="project" value="TreeGrafter"/>
</dbReference>
<dbReference type="AlphaFoldDB" id="A0A6L3ZJX6"/>
<dbReference type="InterPro" id="IPR050582">
    <property type="entry name" value="HAD-like_SerB"/>
</dbReference>
<evidence type="ECO:0000256" key="11">
    <source>
        <dbReference type="SAM" id="SignalP"/>
    </source>
</evidence>
<dbReference type="Proteomes" id="UP000484164">
    <property type="component" value="Unassembled WGS sequence"/>
</dbReference>
<evidence type="ECO:0000256" key="1">
    <source>
        <dbReference type="ARBA" id="ARBA00001946"/>
    </source>
</evidence>
<evidence type="ECO:0000256" key="5">
    <source>
        <dbReference type="ARBA" id="ARBA00022723"/>
    </source>
</evidence>
<keyword evidence="4" id="KW-0028">Amino-acid biosynthesis</keyword>
<evidence type="ECO:0000256" key="7">
    <source>
        <dbReference type="ARBA" id="ARBA00022842"/>
    </source>
</evidence>
<dbReference type="SUPFAM" id="SSF56784">
    <property type="entry name" value="HAD-like"/>
    <property type="match status" value="1"/>
</dbReference>
<evidence type="ECO:0000313" key="12">
    <source>
        <dbReference type="EMBL" id="KAB2817983.1"/>
    </source>
</evidence>
<reference evidence="12 13" key="1">
    <citation type="submission" date="2019-10" db="EMBL/GenBank/DDBJ databases">
        <title>Genome sequence of Phaeocystidibacter marisrubri JCM30614 (type strain).</title>
        <authorList>
            <person name="Bowman J.P."/>
        </authorList>
    </citation>
    <scope>NUCLEOTIDE SEQUENCE [LARGE SCALE GENOMIC DNA]</scope>
    <source>
        <strain evidence="12 13">JCM 30614</strain>
    </source>
</reference>
<dbReference type="EMBL" id="WBVQ01000001">
    <property type="protein sequence ID" value="KAB2817983.1"/>
    <property type="molecule type" value="Genomic_DNA"/>
</dbReference>
<dbReference type="GO" id="GO:0006564">
    <property type="term" value="P:L-serine biosynthetic process"/>
    <property type="evidence" value="ECO:0007669"/>
    <property type="project" value="UniProtKB-KW"/>
</dbReference>
<organism evidence="12 13">
    <name type="scientific">Phaeocystidibacter marisrubri</name>
    <dbReference type="NCBI Taxonomy" id="1577780"/>
    <lineage>
        <taxon>Bacteria</taxon>
        <taxon>Pseudomonadati</taxon>
        <taxon>Bacteroidota</taxon>
        <taxon>Flavobacteriia</taxon>
        <taxon>Flavobacteriales</taxon>
        <taxon>Phaeocystidibacteraceae</taxon>
        <taxon>Phaeocystidibacter</taxon>
    </lineage>
</organism>
<keyword evidence="11" id="KW-0732">Signal</keyword>
<comment type="catalytic activity">
    <reaction evidence="9">
        <text>O-phospho-L-serine + H2O = L-serine + phosphate</text>
        <dbReference type="Rhea" id="RHEA:21208"/>
        <dbReference type="ChEBI" id="CHEBI:15377"/>
        <dbReference type="ChEBI" id="CHEBI:33384"/>
        <dbReference type="ChEBI" id="CHEBI:43474"/>
        <dbReference type="ChEBI" id="CHEBI:57524"/>
        <dbReference type="EC" id="3.1.3.3"/>
    </reaction>
</comment>
<dbReference type="InterPro" id="IPR023214">
    <property type="entry name" value="HAD_sf"/>
</dbReference>
<evidence type="ECO:0000256" key="10">
    <source>
        <dbReference type="ARBA" id="ARBA00048523"/>
    </source>
</evidence>
<feature type="signal peptide" evidence="11">
    <location>
        <begin position="1"/>
        <end position="17"/>
    </location>
</feature>
<evidence type="ECO:0000256" key="6">
    <source>
        <dbReference type="ARBA" id="ARBA00022801"/>
    </source>
</evidence>
<dbReference type="RefSeq" id="WP_151692671.1">
    <property type="nucleotide sequence ID" value="NZ_BMGX01000002.1"/>
</dbReference>
<gene>
    <name evidence="12" type="ORF">F8C82_06155</name>
</gene>
<keyword evidence="7" id="KW-0460">Magnesium</keyword>
<evidence type="ECO:0000256" key="4">
    <source>
        <dbReference type="ARBA" id="ARBA00022605"/>
    </source>
</evidence>
<dbReference type="InterPro" id="IPR036412">
    <property type="entry name" value="HAD-like_sf"/>
</dbReference>
<dbReference type="EC" id="3.1.3.3" evidence="3"/>
<dbReference type="CDD" id="cd01427">
    <property type="entry name" value="HAD_like"/>
    <property type="match status" value="1"/>
</dbReference>
<evidence type="ECO:0000256" key="8">
    <source>
        <dbReference type="ARBA" id="ARBA00023299"/>
    </source>
</evidence>
<evidence type="ECO:0000313" key="13">
    <source>
        <dbReference type="Proteomes" id="UP000484164"/>
    </source>
</evidence>
<protein>
    <recommendedName>
        <fullName evidence="3">phosphoserine phosphatase</fullName>
        <ecNumber evidence="3">3.1.3.3</ecNumber>
    </recommendedName>
</protein>
<dbReference type="GO" id="GO:0005737">
    <property type="term" value="C:cytoplasm"/>
    <property type="evidence" value="ECO:0007669"/>
    <property type="project" value="TreeGrafter"/>
</dbReference>
<sequence length="339" mass="38977">MSTLRFLPTLFCGLLFAATSCTTEEPKTEPVTEKTDPLPSWNDSERKTKIMDFVSNITDPNHPDFVPVADRIATFDNDGTLWSEQPVYFQLLFAVDRILYLAPQHPEWEEREPFATILNWGLPGVTKITQEELMEVIVVSHTHLTTDEFHDAVSAWMDTAQHPIKKVPYTDLVFQPMLELINYLEENEFKVFIVSGGGVDFMRPWAEGVYGIPKHQIIGSSFETKFVATDQSFEIQRLPSLNFFDDKEAKAVAIDRFIGRRPIFAAGNSDGDLQMLQWTSTQSLPFMNLYIHHTDAEREWAYDRESHIDGFNIGWDEAKAKGWTVVDMAKDWKQIYPEK</sequence>